<evidence type="ECO:0000259" key="7">
    <source>
        <dbReference type="Pfam" id="PF21467"/>
    </source>
</evidence>
<reference evidence="8 9" key="1">
    <citation type="submission" date="2019-02" db="EMBL/GenBank/DDBJ databases">
        <title>Pedobacter sp. nov., a novel speices isolated from soil of pinguins habitat in Antarcitica.</title>
        <authorList>
            <person name="He R.-H."/>
        </authorList>
    </citation>
    <scope>NUCLEOTIDE SEQUENCE [LARGE SCALE GENOMIC DNA]</scope>
    <source>
        <strain evidence="8 9">E01020</strain>
    </source>
</reference>
<dbReference type="Gene3D" id="2.60.120.260">
    <property type="entry name" value="Galactose-binding domain-like"/>
    <property type="match status" value="1"/>
</dbReference>
<dbReference type="EMBL" id="SJCY01000005">
    <property type="protein sequence ID" value="TDG36236.1"/>
    <property type="molecule type" value="Genomic_DNA"/>
</dbReference>
<dbReference type="InterPro" id="IPR048913">
    <property type="entry name" value="BetaGal_gal-bd"/>
</dbReference>
<dbReference type="InterPro" id="IPR031330">
    <property type="entry name" value="Gly_Hdrlase_35_cat"/>
</dbReference>
<dbReference type="InterPro" id="IPR001944">
    <property type="entry name" value="Glycoside_Hdrlase_35"/>
</dbReference>
<feature type="chain" id="PRO_5020449088" evidence="5">
    <location>
        <begin position="21"/>
        <end position="828"/>
    </location>
</feature>
<feature type="domain" description="Glycoside hydrolase 35 catalytic" evidence="6">
    <location>
        <begin position="58"/>
        <end position="388"/>
    </location>
</feature>
<gene>
    <name evidence="8" type="ORF">EZJ43_09540</name>
</gene>
<dbReference type="Pfam" id="PF01301">
    <property type="entry name" value="Glyco_hydro_35"/>
    <property type="match status" value="1"/>
</dbReference>
<dbReference type="RefSeq" id="WP_133262481.1">
    <property type="nucleotide sequence ID" value="NZ_SJCY01000005.1"/>
</dbReference>
<feature type="signal peptide" evidence="5">
    <location>
        <begin position="1"/>
        <end position="20"/>
    </location>
</feature>
<keyword evidence="9" id="KW-1185">Reference proteome</keyword>
<evidence type="ECO:0000259" key="6">
    <source>
        <dbReference type="Pfam" id="PF01301"/>
    </source>
</evidence>
<dbReference type="InterPro" id="IPR017853">
    <property type="entry name" value="GH"/>
</dbReference>
<keyword evidence="5" id="KW-0732">Signal</keyword>
<proteinExistence type="inferred from homology"/>
<dbReference type="SUPFAM" id="SSF51445">
    <property type="entry name" value="(Trans)glycosidases"/>
    <property type="match status" value="1"/>
</dbReference>
<organism evidence="8 9">
    <name type="scientific">Pedobacter changchengzhani</name>
    <dbReference type="NCBI Taxonomy" id="2529274"/>
    <lineage>
        <taxon>Bacteria</taxon>
        <taxon>Pseudomonadati</taxon>
        <taxon>Bacteroidota</taxon>
        <taxon>Sphingobacteriia</taxon>
        <taxon>Sphingobacteriales</taxon>
        <taxon>Sphingobacteriaceae</taxon>
        <taxon>Pedobacter</taxon>
    </lineage>
</organism>
<dbReference type="AlphaFoldDB" id="A0A4R5MLA4"/>
<accession>A0A4R5MLA4</accession>
<evidence type="ECO:0000256" key="2">
    <source>
        <dbReference type="ARBA" id="ARBA00022801"/>
    </source>
</evidence>
<dbReference type="GO" id="GO:0005975">
    <property type="term" value="P:carbohydrate metabolic process"/>
    <property type="evidence" value="ECO:0007669"/>
    <property type="project" value="InterPro"/>
</dbReference>
<dbReference type="Pfam" id="PF21467">
    <property type="entry name" value="BetaGal_gal-bd"/>
    <property type="match status" value="1"/>
</dbReference>
<dbReference type="OrthoDB" id="703126at2"/>
<dbReference type="GO" id="GO:0004553">
    <property type="term" value="F:hydrolase activity, hydrolyzing O-glycosyl compounds"/>
    <property type="evidence" value="ECO:0007669"/>
    <property type="project" value="InterPro"/>
</dbReference>
<evidence type="ECO:0000313" key="9">
    <source>
        <dbReference type="Proteomes" id="UP000295668"/>
    </source>
</evidence>
<protein>
    <submittedName>
        <fullName evidence="8">Beta-galactosidase</fullName>
    </submittedName>
</protein>
<evidence type="ECO:0000256" key="3">
    <source>
        <dbReference type="ARBA" id="ARBA00023295"/>
    </source>
</evidence>
<dbReference type="SUPFAM" id="SSF49785">
    <property type="entry name" value="Galactose-binding domain-like"/>
    <property type="match status" value="1"/>
</dbReference>
<dbReference type="Gene3D" id="3.20.20.80">
    <property type="entry name" value="Glycosidases"/>
    <property type="match status" value="1"/>
</dbReference>
<dbReference type="PANTHER" id="PTHR23421">
    <property type="entry name" value="BETA-GALACTOSIDASE RELATED"/>
    <property type="match status" value="1"/>
</dbReference>
<feature type="domain" description="Beta-galactosidase galactose-binding" evidence="7">
    <location>
        <begin position="740"/>
        <end position="802"/>
    </location>
</feature>
<comment type="caution">
    <text evidence="8">The sequence shown here is derived from an EMBL/GenBank/DDBJ whole genome shotgun (WGS) entry which is preliminary data.</text>
</comment>
<dbReference type="Proteomes" id="UP000295668">
    <property type="component" value="Unassembled WGS sequence"/>
</dbReference>
<dbReference type="PRINTS" id="PR00742">
    <property type="entry name" value="GLHYDRLASE35"/>
</dbReference>
<sequence>MKIFRITPFFIITLFLHSVAFGQSKNNTSKYNKTGIELYPNLPQNEVNKTVTYNSNCFKIDGKETFVYSAAFHYFRSPKELWRDRFQKIKAAGFNTVETYIPWNWHELNMPKDIQDESQFNFSDLKEWLDMAQNEFGLYTIVRPGPFICAEWAGGGYPRWLAKFRPNVEGYWLRSNDPEAVKWSLHWYKAVCKFIADEQITRKPKGKKGIIMVQIENEYDYFDTNNKKEFLQALYRAVVNAGINVPVFTCLTSETRGSKDSLLSNVFDCDNYYVGLNEAISCAKRMEDLKYNQPNAPGFVMELQGGWFSTVTGQLSEENESNYKHFYAIGMMSILGGATGLNYYMFHGGTHFAGWGARGQTTSYDYNAAIRENGELSEKYFAAKNLGEFINKYQQQLIHSEGGICSFKNAPSELVGGIRVADDDTRFVFLHNSSQKKMIQGTVTVEPALNASTENPVYNINQNAEKVLIAVDNNRKNKLTSEPSFVINYQLDSLETKVLIIRPNTKVKNGTWWSYKNIIAKKPTTKKSVRIVAVKKYNEDFTANWQKLPQSVSLPELGVNDARYTLYRSNYSLSGDEAKRFSKLLFNTFSRDILNVQVNGKIAPRLYPDDKYAATVARDFDKSFKMIKDTDFDNIFNVAGLLKNGQNEINVVYENIGHEHGYYPMEELCGIHKAGLSDTLTVIQKQLDWQVATDLAGVEHGFMANDFDDKSWKEIKLDTDFVIPRKGNDIQPKGQQDALLTWYRAEFKLPENASAAATWRLLINASGNGYIYLNGHNIGRHWEAGPQREFYLPECWLNRGKNQQNVITLGLRQTVNGSVIKGMEVSEY</sequence>
<keyword evidence="3" id="KW-0326">Glycosidase</keyword>
<comment type="similarity">
    <text evidence="1 4">Belongs to the glycosyl hydrolase 35 family.</text>
</comment>
<evidence type="ECO:0000256" key="1">
    <source>
        <dbReference type="ARBA" id="ARBA00009809"/>
    </source>
</evidence>
<keyword evidence="2" id="KW-0378">Hydrolase</keyword>
<dbReference type="InterPro" id="IPR008979">
    <property type="entry name" value="Galactose-bd-like_sf"/>
</dbReference>
<evidence type="ECO:0000256" key="4">
    <source>
        <dbReference type="RuleBase" id="RU003679"/>
    </source>
</evidence>
<evidence type="ECO:0000313" key="8">
    <source>
        <dbReference type="EMBL" id="TDG36236.1"/>
    </source>
</evidence>
<evidence type="ECO:0000256" key="5">
    <source>
        <dbReference type="SAM" id="SignalP"/>
    </source>
</evidence>
<name>A0A4R5MLA4_9SPHI</name>